<evidence type="ECO:0000313" key="1">
    <source>
        <dbReference type="EMBL" id="RRR75879.1"/>
    </source>
</evidence>
<name>A0A426U797_9CHLR</name>
<dbReference type="PANTHER" id="PTHR12526:SF600">
    <property type="entry name" value="GLYCOSYL TRANSFERASE GROUP 1"/>
    <property type="match status" value="1"/>
</dbReference>
<dbReference type="AlphaFoldDB" id="A0A426U797"/>
<dbReference type="PANTHER" id="PTHR12526">
    <property type="entry name" value="GLYCOSYLTRANSFERASE"/>
    <property type="match status" value="1"/>
</dbReference>
<evidence type="ECO:0000313" key="2">
    <source>
        <dbReference type="Proteomes" id="UP000280307"/>
    </source>
</evidence>
<dbReference type="EMBL" id="RSAS01000152">
    <property type="protein sequence ID" value="RRR75879.1"/>
    <property type="molecule type" value="Genomic_DNA"/>
</dbReference>
<dbReference type="CDD" id="cd03801">
    <property type="entry name" value="GT4_PimA-like"/>
    <property type="match status" value="1"/>
</dbReference>
<dbReference type="Proteomes" id="UP000280307">
    <property type="component" value="Unassembled WGS sequence"/>
</dbReference>
<reference evidence="1 2" key="1">
    <citation type="submission" date="2018-12" db="EMBL/GenBank/DDBJ databases">
        <title>Genome Sequence of Candidatus Viridilinea halotolerans isolated from saline sulfide-rich spring.</title>
        <authorList>
            <person name="Grouzdev D.S."/>
            <person name="Burganskaya E.I."/>
            <person name="Krutkina M.S."/>
            <person name="Sukhacheva M.V."/>
            <person name="Gorlenko V.M."/>
        </authorList>
    </citation>
    <scope>NUCLEOTIDE SEQUENCE [LARGE SCALE GENOMIC DNA]</scope>
    <source>
        <strain evidence="1">Chok-6</strain>
    </source>
</reference>
<dbReference type="GO" id="GO:0016757">
    <property type="term" value="F:glycosyltransferase activity"/>
    <property type="evidence" value="ECO:0007669"/>
    <property type="project" value="TreeGrafter"/>
</dbReference>
<keyword evidence="1" id="KW-0808">Transferase</keyword>
<organism evidence="1 2">
    <name type="scientific">Candidatus Viridilinea halotolerans</name>
    <dbReference type="NCBI Taxonomy" id="2491704"/>
    <lineage>
        <taxon>Bacteria</taxon>
        <taxon>Bacillati</taxon>
        <taxon>Chloroflexota</taxon>
        <taxon>Chloroflexia</taxon>
        <taxon>Chloroflexales</taxon>
        <taxon>Chloroflexineae</taxon>
        <taxon>Oscillochloridaceae</taxon>
        <taxon>Candidatus Viridilinea</taxon>
    </lineage>
</organism>
<dbReference type="Gene3D" id="3.40.50.2000">
    <property type="entry name" value="Glycogen Phosphorylase B"/>
    <property type="match status" value="2"/>
</dbReference>
<comment type="caution">
    <text evidence="1">The sequence shown here is derived from an EMBL/GenBank/DDBJ whole genome shotgun (WGS) entry which is preliminary data.</text>
</comment>
<dbReference type="Pfam" id="PF13692">
    <property type="entry name" value="Glyco_trans_1_4"/>
    <property type="match status" value="1"/>
</dbReference>
<protein>
    <submittedName>
        <fullName evidence="1">Glycosyltransferase</fullName>
    </submittedName>
</protein>
<gene>
    <name evidence="1" type="ORF">EI684_03795</name>
</gene>
<sequence>MFCPPLNPTVVGGGFGGGFALPDPLPIQKDLHMRILALSTWWPEPADNGSRMRIMHLLRALCSRHEVHLLAFTQGPSEGVQRTELTQLCASVQAFARPGRPLTSADRLKSLVVNEPASVRATWSAQFAQAAQATAASLRTDAVVAMEIDVAPYARLIKGTTRILEDLELNFMLQQHRLQRAPHKRLRYLLTALKHRSYVKHILRDFAAVTVVSTDEAALARQIVGAQALTVAVVPNGADVAGSSRYHYAPDADTLIYPGALAYHANLDAVQFFLQTMHPLIRQVRPQATLRVTGRNTAEQRAALMPHEGVEFTGYVEDIRALIARSSVEVVPLRQGSGTRLKILEALAVGAPVVTTRKGMEGLALKAGEHLLVADTPQAFARATLDLLASAALRQRLSAAGRQAVAERYDWSKIAADFCALVEACAQKGS</sequence>
<accession>A0A426U797</accession>
<proteinExistence type="predicted"/>
<dbReference type="SUPFAM" id="SSF53756">
    <property type="entry name" value="UDP-Glycosyltransferase/glycogen phosphorylase"/>
    <property type="match status" value="1"/>
</dbReference>